<dbReference type="SUPFAM" id="SSF48452">
    <property type="entry name" value="TPR-like"/>
    <property type="match status" value="1"/>
</dbReference>
<dbReference type="FunFam" id="1.25.40.10:FF:002975">
    <property type="entry name" value="Uncharacterized protein"/>
    <property type="match status" value="1"/>
</dbReference>
<dbReference type="GO" id="GO:0006383">
    <property type="term" value="P:transcription by RNA polymerase III"/>
    <property type="evidence" value="ECO:0007669"/>
    <property type="project" value="InterPro"/>
</dbReference>
<dbReference type="PANTHER" id="PTHR23082">
    <property type="entry name" value="TRANSCRIPTION INITIATION FACTOR IIIC TFIIIC , POLYPEPTIDE 3-RELATED"/>
    <property type="match status" value="1"/>
</dbReference>
<dbReference type="FunFam" id="1.25.40.10:FF:001637">
    <property type="entry name" value="General transcription factor 3C polypeptide 3"/>
    <property type="match status" value="1"/>
</dbReference>
<dbReference type="GO" id="GO:0000127">
    <property type="term" value="C:transcription factor TFIIIC complex"/>
    <property type="evidence" value="ECO:0007669"/>
    <property type="project" value="TreeGrafter"/>
</dbReference>
<dbReference type="PANTHER" id="PTHR23082:SF0">
    <property type="entry name" value="GENERAL TRANSCRIPTION FACTOR 3C POLYPEPTIDE 3"/>
    <property type="match status" value="1"/>
</dbReference>
<feature type="repeat" description="TPR" evidence="1">
    <location>
        <begin position="522"/>
        <end position="555"/>
    </location>
</feature>
<feature type="compositionally biased region" description="Acidic residues" evidence="2">
    <location>
        <begin position="81"/>
        <end position="92"/>
    </location>
</feature>
<dbReference type="PROSITE" id="PS50005">
    <property type="entry name" value="TPR"/>
    <property type="match status" value="3"/>
</dbReference>
<evidence type="ECO:0000256" key="1">
    <source>
        <dbReference type="PROSITE-ProRule" id="PRU00339"/>
    </source>
</evidence>
<feature type="compositionally biased region" description="Acidic residues" evidence="2">
    <location>
        <begin position="100"/>
        <end position="118"/>
    </location>
</feature>
<gene>
    <name evidence="3" type="primary">GTF3C3</name>
    <name evidence="3" type="ORF">BLAG_LOCUS3947</name>
</gene>
<protein>
    <submittedName>
        <fullName evidence="3">GTF3C3 protein</fullName>
    </submittedName>
</protein>
<evidence type="ECO:0000313" key="3">
    <source>
        <dbReference type="EMBL" id="CAH1239726.1"/>
    </source>
</evidence>
<dbReference type="InterPro" id="IPR011990">
    <property type="entry name" value="TPR-like_helical_dom_sf"/>
</dbReference>
<evidence type="ECO:0000313" key="4">
    <source>
        <dbReference type="Proteomes" id="UP000838412"/>
    </source>
</evidence>
<dbReference type="SMART" id="SM00028">
    <property type="entry name" value="TPR"/>
    <property type="match status" value="7"/>
</dbReference>
<dbReference type="Proteomes" id="UP000838412">
    <property type="component" value="Chromosome 11"/>
</dbReference>
<dbReference type="EMBL" id="OV696696">
    <property type="protein sequence ID" value="CAH1239726.1"/>
    <property type="molecule type" value="Genomic_DNA"/>
</dbReference>
<organism evidence="3 4">
    <name type="scientific">Branchiostoma lanceolatum</name>
    <name type="common">Common lancelet</name>
    <name type="synonym">Amphioxus lanceolatum</name>
    <dbReference type="NCBI Taxonomy" id="7740"/>
    <lineage>
        <taxon>Eukaryota</taxon>
        <taxon>Metazoa</taxon>
        <taxon>Chordata</taxon>
        <taxon>Cephalochordata</taxon>
        <taxon>Leptocardii</taxon>
        <taxon>Amphioxiformes</taxon>
        <taxon>Branchiostomatidae</taxon>
        <taxon>Branchiostoma</taxon>
    </lineage>
</organism>
<evidence type="ECO:0000256" key="2">
    <source>
        <dbReference type="SAM" id="MobiDB-lite"/>
    </source>
</evidence>
<feature type="repeat" description="TPR" evidence="1">
    <location>
        <begin position="273"/>
        <end position="306"/>
    </location>
</feature>
<dbReference type="InterPro" id="IPR019734">
    <property type="entry name" value="TPR_rpt"/>
</dbReference>
<dbReference type="Gene3D" id="1.25.40.10">
    <property type="entry name" value="Tetratricopeptide repeat domain"/>
    <property type="match status" value="3"/>
</dbReference>
<dbReference type="Pfam" id="PF13181">
    <property type="entry name" value="TPR_8"/>
    <property type="match status" value="2"/>
</dbReference>
<feature type="region of interest" description="Disordered" evidence="2">
    <location>
        <begin position="44"/>
        <end position="128"/>
    </location>
</feature>
<dbReference type="OrthoDB" id="9991317at2759"/>
<feature type="compositionally biased region" description="Gly residues" evidence="2">
    <location>
        <begin position="51"/>
        <end position="60"/>
    </location>
</feature>
<name>A0A8J9YSJ2_BRALA</name>
<dbReference type="AlphaFoldDB" id="A0A8J9YSJ2"/>
<keyword evidence="4" id="KW-1185">Reference proteome</keyword>
<feature type="region of interest" description="Disordered" evidence="2">
    <location>
        <begin position="149"/>
        <end position="169"/>
    </location>
</feature>
<dbReference type="Pfam" id="PF13414">
    <property type="entry name" value="TPR_11"/>
    <property type="match status" value="1"/>
</dbReference>
<keyword evidence="1" id="KW-0802">TPR repeat</keyword>
<dbReference type="InterPro" id="IPR039340">
    <property type="entry name" value="Tfc4/TFIIIC-102/Sfc4"/>
</dbReference>
<proteinExistence type="predicted"/>
<dbReference type="FunFam" id="1.25.40.10:FF:002954">
    <property type="entry name" value="General transcription factor 3C polypeptide 3-like Protein"/>
    <property type="match status" value="1"/>
</dbReference>
<sequence length="954" mass="107531">MADSGMSSAEEIERRVAQYLRGEVSFQEFDAFRQERGIQSFVQLAPQPGTSTGGLTGVGQTGRLLPTMGEGGGAAAPSYNDDSDDDDYLDNDDSAKRGDDSDEDDENEEEMEVVEEEGSSTTNPVDTSLTAKYLEGKLSFSEFAELMEQEENDGKETPKPAAAEPSKKGVDISEAFSLELALEQEERKGRKRPKRRRINEVPKPLRGLMGEANLRFARGKYDDAIKMCMEVIRQVPHCYEPFSTAAMVYEEKGDMERSLQFALIAAHLNPQDPEEWVKLAEVSLEQNNISQAITCYKKALRYDPNNIGILWEQANLLEQTQEPRKALEGYQQILKLLPEKEGNKYMDLMRDMSKTYHATGETETAIETMQAAFTKHPTLVTFEDVNMLTELYITMKQYRHVLEAMSSYCSVQLSWQGGVTDTMAALDRLGMPDTGQQETQVMQCTIPPETPIDLSIKLAVSLVHLRYLGAAKPLVDMLLQESAEDMGDLYLDIAEAYVDVGEYDSARPILAMLVNTDRYNLAAVWLRYAECLNALGKTEHAVQSYAKVVEMAPSHLGARLSLSALQQQLGRPEEALQALSEGAPAAMPTAVETAAEVSSQPGPDVQLLHHKSTLLYSQGRMEDFLDSSLLMLSKYFEEAYQQQNLQLVVTKLTSRRRKYQLNALRDEPGGTRQGRHVVDLSGKLSSISKLEWWDLLCKASRCLARLGRTEEVEHLTMAALASPQFEKDAAKQKELKYMVLSACCLNKNYRMAYFFVRPMIMENTEVNQLWNVFCQITTSSEDARHHRFCLRLMIKNQNNIALSFLNGHNSLISGTYKHALGEYVRAYRLDPGNPMSLLLIGVTFFHMASQKYTIKRHFVLVQGMSFLNEYLIQRGETQEAYYNVGRALHQLGLEHLAIHYYQKALHMNPPDVGDTKYSYLLDLRREIAYNLALIYSNSGSKNLAKLLLDQYCVV</sequence>
<feature type="repeat" description="TPR" evidence="1">
    <location>
        <begin position="878"/>
        <end position="911"/>
    </location>
</feature>
<reference evidence="3" key="1">
    <citation type="submission" date="2022-01" db="EMBL/GenBank/DDBJ databases">
        <authorList>
            <person name="Braso-Vives M."/>
        </authorList>
    </citation>
    <scope>NUCLEOTIDE SEQUENCE</scope>
</reference>
<accession>A0A8J9YSJ2</accession>